<evidence type="ECO:0000259" key="7">
    <source>
        <dbReference type="SMART" id="SM00062"/>
    </source>
</evidence>
<dbReference type="PANTHER" id="PTHR30085:SF6">
    <property type="entry name" value="ABC TRANSPORTER GLUTAMINE-BINDING PROTEIN GLNH"/>
    <property type="match status" value="1"/>
</dbReference>
<evidence type="ECO:0000256" key="3">
    <source>
        <dbReference type="ARBA" id="ARBA00022729"/>
    </source>
</evidence>
<dbReference type="InterPro" id="IPR001638">
    <property type="entry name" value="Solute-binding_3/MltF_N"/>
</dbReference>
<dbReference type="PROSITE" id="PS01039">
    <property type="entry name" value="SBP_BACTERIAL_3"/>
    <property type="match status" value="1"/>
</dbReference>
<name>A0ABQ2HT25_9PSEU</name>
<dbReference type="Gene3D" id="3.40.190.10">
    <property type="entry name" value="Periplasmic binding protein-like II"/>
    <property type="match status" value="2"/>
</dbReference>
<dbReference type="PROSITE" id="PS51257">
    <property type="entry name" value="PROKAR_LIPOPROTEIN"/>
    <property type="match status" value="1"/>
</dbReference>
<feature type="chain" id="PRO_5045283458" evidence="6">
    <location>
        <begin position="23"/>
        <end position="332"/>
    </location>
</feature>
<dbReference type="Proteomes" id="UP000597656">
    <property type="component" value="Unassembled WGS sequence"/>
</dbReference>
<gene>
    <name evidence="8" type="primary">glnH</name>
    <name evidence="8" type="ORF">GCM10011609_26710</name>
</gene>
<sequence length="332" mass="36069">MRTRKLVAVAAALCLLTSCGQAVTVPARTTLEPLRPPGMDDTRGALAPTQCPPGTGPEFVPERSSLKPAGIAPAQAPPGSTLAEIVRRGRLVAGVDQNLNRSSSLNPRTGLLEGFDVDVVKEIAKQLFGDENAVTLVEVNFSNNFPKLAAEDVDLLADSITITCERRFTKKVMFSSDYFISGQRVLVPKTSGVRSIEDLRGKRVCAPNGTTSMGKLMEPALGVVPVGVREFPDCLVLMQRGQVEASSTTDSVLLGLKDLDPATVIVGERFSEEHHGLAMRESDEELVRFVNGVLERMRADGTWKRLYEKWLRDPDEPGPVPEPPPAHYIDEE</sequence>
<proteinExistence type="inferred from homology"/>
<dbReference type="InterPro" id="IPR051455">
    <property type="entry name" value="Bact_solute-bind_prot3"/>
</dbReference>
<evidence type="ECO:0000313" key="9">
    <source>
        <dbReference type="Proteomes" id="UP000597656"/>
    </source>
</evidence>
<dbReference type="RefSeq" id="WP_189154988.1">
    <property type="nucleotide sequence ID" value="NZ_BMNC01000003.1"/>
</dbReference>
<keyword evidence="9" id="KW-1185">Reference proteome</keyword>
<dbReference type="Pfam" id="PF00497">
    <property type="entry name" value="SBP_bac_3"/>
    <property type="match status" value="1"/>
</dbReference>
<dbReference type="SUPFAM" id="SSF53850">
    <property type="entry name" value="Periplasmic binding protein-like II"/>
    <property type="match status" value="1"/>
</dbReference>
<feature type="compositionally biased region" description="Pro residues" evidence="5">
    <location>
        <begin position="317"/>
        <end position="326"/>
    </location>
</feature>
<evidence type="ECO:0000313" key="8">
    <source>
        <dbReference type="EMBL" id="GGM88620.1"/>
    </source>
</evidence>
<dbReference type="PANTHER" id="PTHR30085">
    <property type="entry name" value="AMINO ACID ABC TRANSPORTER PERMEASE"/>
    <property type="match status" value="1"/>
</dbReference>
<evidence type="ECO:0000256" key="4">
    <source>
        <dbReference type="RuleBase" id="RU003744"/>
    </source>
</evidence>
<feature type="domain" description="Solute-binding protein family 3/N-terminal" evidence="7">
    <location>
        <begin position="90"/>
        <end position="314"/>
    </location>
</feature>
<keyword evidence="3 6" id="KW-0732">Signal</keyword>
<dbReference type="CDD" id="cd13690">
    <property type="entry name" value="PBP2_GluB"/>
    <property type="match status" value="1"/>
</dbReference>
<protein>
    <submittedName>
        <fullName evidence="8">ABC transporter substrate-binding protein</fullName>
    </submittedName>
</protein>
<dbReference type="InterPro" id="IPR018313">
    <property type="entry name" value="SBP_3_CS"/>
</dbReference>
<organism evidence="8 9">
    <name type="scientific">Lentzea pudingi</name>
    <dbReference type="NCBI Taxonomy" id="1789439"/>
    <lineage>
        <taxon>Bacteria</taxon>
        <taxon>Bacillati</taxon>
        <taxon>Actinomycetota</taxon>
        <taxon>Actinomycetes</taxon>
        <taxon>Pseudonocardiales</taxon>
        <taxon>Pseudonocardiaceae</taxon>
        <taxon>Lentzea</taxon>
    </lineage>
</organism>
<feature type="region of interest" description="Disordered" evidence="5">
    <location>
        <begin position="312"/>
        <end position="332"/>
    </location>
</feature>
<keyword evidence="2" id="KW-0813">Transport</keyword>
<reference evidence="9" key="1">
    <citation type="journal article" date="2019" name="Int. J. Syst. Evol. Microbiol.">
        <title>The Global Catalogue of Microorganisms (GCM) 10K type strain sequencing project: providing services to taxonomists for standard genome sequencing and annotation.</title>
        <authorList>
            <consortium name="The Broad Institute Genomics Platform"/>
            <consortium name="The Broad Institute Genome Sequencing Center for Infectious Disease"/>
            <person name="Wu L."/>
            <person name="Ma J."/>
        </authorList>
    </citation>
    <scope>NUCLEOTIDE SEQUENCE [LARGE SCALE GENOMIC DNA]</scope>
    <source>
        <strain evidence="9">CGMCC 4.7319</strain>
    </source>
</reference>
<accession>A0ABQ2HT25</accession>
<evidence type="ECO:0000256" key="6">
    <source>
        <dbReference type="SAM" id="SignalP"/>
    </source>
</evidence>
<evidence type="ECO:0000256" key="1">
    <source>
        <dbReference type="ARBA" id="ARBA00010333"/>
    </source>
</evidence>
<comment type="caution">
    <text evidence="8">The sequence shown here is derived from an EMBL/GenBank/DDBJ whole genome shotgun (WGS) entry which is preliminary data.</text>
</comment>
<dbReference type="EMBL" id="BMNC01000003">
    <property type="protein sequence ID" value="GGM88620.1"/>
    <property type="molecule type" value="Genomic_DNA"/>
</dbReference>
<feature type="signal peptide" evidence="6">
    <location>
        <begin position="1"/>
        <end position="22"/>
    </location>
</feature>
<evidence type="ECO:0000256" key="2">
    <source>
        <dbReference type="ARBA" id="ARBA00022448"/>
    </source>
</evidence>
<dbReference type="SMART" id="SM00062">
    <property type="entry name" value="PBPb"/>
    <property type="match status" value="1"/>
</dbReference>
<comment type="similarity">
    <text evidence="1 4">Belongs to the bacterial solute-binding protein 3 family.</text>
</comment>
<evidence type="ECO:0000256" key="5">
    <source>
        <dbReference type="SAM" id="MobiDB-lite"/>
    </source>
</evidence>